<evidence type="ECO:0000259" key="1">
    <source>
        <dbReference type="PROSITE" id="PS51819"/>
    </source>
</evidence>
<dbReference type="SUPFAM" id="SSF54593">
    <property type="entry name" value="Glyoxalase/Bleomycin resistance protein/Dihydroxybiphenyl dioxygenase"/>
    <property type="match status" value="1"/>
</dbReference>
<dbReference type="EMBL" id="SADE01000002">
    <property type="protein sequence ID" value="RVU36285.1"/>
    <property type="molecule type" value="Genomic_DNA"/>
</dbReference>
<organism evidence="2 3">
    <name type="scientific">Hwanghaeella grinnelliae</name>
    <dbReference type="NCBI Taxonomy" id="2500179"/>
    <lineage>
        <taxon>Bacteria</taxon>
        <taxon>Pseudomonadati</taxon>
        <taxon>Pseudomonadota</taxon>
        <taxon>Alphaproteobacteria</taxon>
        <taxon>Rhodospirillales</taxon>
        <taxon>Rhodospirillaceae</taxon>
        <taxon>Hwanghaeella</taxon>
    </lineage>
</organism>
<feature type="domain" description="VOC" evidence="1">
    <location>
        <begin position="4"/>
        <end position="126"/>
    </location>
</feature>
<dbReference type="OrthoDB" id="9798430at2"/>
<protein>
    <submittedName>
        <fullName evidence="2">VOC family protein</fullName>
    </submittedName>
</protein>
<dbReference type="CDD" id="cd07251">
    <property type="entry name" value="VOC_like"/>
    <property type="match status" value="1"/>
</dbReference>
<dbReference type="Gene3D" id="3.10.180.10">
    <property type="entry name" value="2,3-Dihydroxybiphenyl 1,2-Dioxygenase, domain 1"/>
    <property type="match status" value="1"/>
</dbReference>
<dbReference type="AlphaFoldDB" id="A0A3S3UNQ1"/>
<comment type="caution">
    <text evidence="2">The sequence shown here is derived from an EMBL/GenBank/DDBJ whole genome shotgun (WGS) entry which is preliminary data.</text>
</comment>
<accession>A0A3S3UNQ1</accession>
<dbReference type="PANTHER" id="PTHR36503">
    <property type="entry name" value="BLR2520 PROTEIN"/>
    <property type="match status" value="1"/>
</dbReference>
<name>A0A3S3UNQ1_9PROT</name>
<sequence length="138" mass="15102">MKPRISMVSLGVKDVAASAAFYREGLGLPQIESPPQVAFFKLEGAWLGLCERAALAKDAGVSAQGQGYTAINLCHNVVSERDVRRLMEEAVNAGAKEVKKPQPAHWGGYHGYFADPDGHLWEVCYNPFMWVGPPDTRT</sequence>
<dbReference type="Pfam" id="PF00903">
    <property type="entry name" value="Glyoxalase"/>
    <property type="match status" value="1"/>
</dbReference>
<evidence type="ECO:0000313" key="2">
    <source>
        <dbReference type="EMBL" id="RVU36285.1"/>
    </source>
</evidence>
<dbReference type="PANTHER" id="PTHR36503:SF1">
    <property type="entry name" value="BLR2520 PROTEIN"/>
    <property type="match status" value="1"/>
</dbReference>
<evidence type="ECO:0000313" key="3">
    <source>
        <dbReference type="Proteomes" id="UP000287447"/>
    </source>
</evidence>
<gene>
    <name evidence="2" type="ORF">EOI86_13805</name>
</gene>
<dbReference type="RefSeq" id="WP_127765761.1">
    <property type="nucleotide sequence ID" value="NZ_SADE01000002.1"/>
</dbReference>
<dbReference type="Proteomes" id="UP000287447">
    <property type="component" value="Unassembled WGS sequence"/>
</dbReference>
<dbReference type="InterPro" id="IPR029068">
    <property type="entry name" value="Glyas_Bleomycin-R_OHBP_Dase"/>
</dbReference>
<dbReference type="InterPro" id="IPR037523">
    <property type="entry name" value="VOC_core"/>
</dbReference>
<keyword evidence="3" id="KW-1185">Reference proteome</keyword>
<dbReference type="PROSITE" id="PS51819">
    <property type="entry name" value="VOC"/>
    <property type="match status" value="1"/>
</dbReference>
<reference evidence="3" key="1">
    <citation type="submission" date="2019-01" db="EMBL/GenBank/DDBJ databases">
        <title>Gri0909 isolated from a small marine red alga.</title>
        <authorList>
            <person name="Kim J."/>
            <person name="Jeong S.E."/>
            <person name="Jeon C.O."/>
        </authorList>
    </citation>
    <scope>NUCLEOTIDE SEQUENCE [LARGE SCALE GENOMIC DNA]</scope>
    <source>
        <strain evidence="3">Gri0909</strain>
    </source>
</reference>
<proteinExistence type="predicted"/>
<dbReference type="InterPro" id="IPR004360">
    <property type="entry name" value="Glyas_Fos-R_dOase_dom"/>
</dbReference>